<protein>
    <submittedName>
        <fullName evidence="2">Uncharacterized protein</fullName>
    </submittedName>
</protein>
<sequence length="322" mass="37395">MRYRASKIEITGNEREDTIRLQFDYPYIFEQTIFEHPWLLDFQRRYISTYLLKSMLSEHDRGEILPHRTLTHNGSWNHWTQGDLSEDAGFIRQMELNERNENNTEGEEVGKEVEQRKEEKRQGKRRTLQEDESFDILSTCATFTLDMDHAPLPQTYMMHADPPLSPLEALYPCPLDMLLPVEKQQIGCHEGLDLITEVAATILQTKNSDFEPDMADLGSKTPLLQYSELEQDRLMTESDATTQERTSVHPHPIFPAILPPNALHPGRMFIELRTDQPDIWGFNDFESTVVRLQSTPLYATTIKVTECIDPLVNHPLWNEDHS</sequence>
<reference evidence="2" key="1">
    <citation type="submission" date="2020-11" db="EMBL/GenBank/DDBJ databases">
        <authorList>
            <consortium name="DOE Joint Genome Institute"/>
            <person name="Ahrendt S."/>
            <person name="Riley R."/>
            <person name="Andreopoulos W."/>
            <person name="Labutti K."/>
            <person name="Pangilinan J."/>
            <person name="Ruiz-Duenas F.J."/>
            <person name="Barrasa J.M."/>
            <person name="Sanchez-Garcia M."/>
            <person name="Camarero S."/>
            <person name="Miyauchi S."/>
            <person name="Serrano A."/>
            <person name="Linde D."/>
            <person name="Babiker R."/>
            <person name="Drula E."/>
            <person name="Ayuso-Fernandez I."/>
            <person name="Pacheco R."/>
            <person name="Padilla G."/>
            <person name="Ferreira P."/>
            <person name="Barriuso J."/>
            <person name="Kellner H."/>
            <person name="Castanera R."/>
            <person name="Alfaro M."/>
            <person name="Ramirez L."/>
            <person name="Pisabarro A.G."/>
            <person name="Kuo A."/>
            <person name="Tritt A."/>
            <person name="Lipzen A."/>
            <person name="He G."/>
            <person name="Yan M."/>
            <person name="Ng V."/>
            <person name="Cullen D."/>
            <person name="Martin F."/>
            <person name="Rosso M.-N."/>
            <person name="Henrissat B."/>
            <person name="Hibbett D."/>
            <person name="Martinez A.T."/>
            <person name="Grigoriev I.V."/>
        </authorList>
    </citation>
    <scope>NUCLEOTIDE SEQUENCE</scope>
    <source>
        <strain evidence="2">ATCC 90797</strain>
    </source>
</reference>
<gene>
    <name evidence="2" type="ORF">BDN71DRAFT_1511696</name>
</gene>
<dbReference type="EMBL" id="MU154654">
    <property type="protein sequence ID" value="KAF9489951.1"/>
    <property type="molecule type" value="Genomic_DNA"/>
</dbReference>
<organism evidence="2 3">
    <name type="scientific">Pleurotus eryngii</name>
    <name type="common">Boletus of the steppes</name>
    <dbReference type="NCBI Taxonomy" id="5323"/>
    <lineage>
        <taxon>Eukaryota</taxon>
        <taxon>Fungi</taxon>
        <taxon>Dikarya</taxon>
        <taxon>Basidiomycota</taxon>
        <taxon>Agaricomycotina</taxon>
        <taxon>Agaricomycetes</taxon>
        <taxon>Agaricomycetidae</taxon>
        <taxon>Agaricales</taxon>
        <taxon>Pleurotineae</taxon>
        <taxon>Pleurotaceae</taxon>
        <taxon>Pleurotus</taxon>
    </lineage>
</organism>
<evidence type="ECO:0000313" key="3">
    <source>
        <dbReference type="Proteomes" id="UP000807025"/>
    </source>
</evidence>
<evidence type="ECO:0000313" key="2">
    <source>
        <dbReference type="EMBL" id="KAF9489951.1"/>
    </source>
</evidence>
<dbReference type="AlphaFoldDB" id="A0A9P6D2G4"/>
<evidence type="ECO:0000256" key="1">
    <source>
        <dbReference type="SAM" id="MobiDB-lite"/>
    </source>
</evidence>
<keyword evidence="3" id="KW-1185">Reference proteome</keyword>
<dbReference type="Proteomes" id="UP000807025">
    <property type="component" value="Unassembled WGS sequence"/>
</dbReference>
<proteinExistence type="predicted"/>
<feature type="compositionally biased region" description="Basic and acidic residues" evidence="1">
    <location>
        <begin position="96"/>
        <end position="121"/>
    </location>
</feature>
<comment type="caution">
    <text evidence="2">The sequence shown here is derived from an EMBL/GenBank/DDBJ whole genome shotgun (WGS) entry which is preliminary data.</text>
</comment>
<accession>A0A9P6D2G4</accession>
<name>A0A9P6D2G4_PLEER</name>
<feature type="region of interest" description="Disordered" evidence="1">
    <location>
        <begin position="96"/>
        <end position="128"/>
    </location>
</feature>